<accession>A0A2T4Z8R0</accession>
<dbReference type="InterPro" id="IPR007837">
    <property type="entry name" value="DinB"/>
</dbReference>
<dbReference type="OrthoDB" id="2427314at2"/>
<keyword evidence="2 3" id="KW-0479">Metal-binding</keyword>
<dbReference type="Gene3D" id="1.20.120.450">
    <property type="entry name" value="dinb family like domain"/>
    <property type="match status" value="1"/>
</dbReference>
<evidence type="ECO:0000256" key="2">
    <source>
        <dbReference type="ARBA" id="ARBA00022723"/>
    </source>
</evidence>
<dbReference type="GO" id="GO:0046872">
    <property type="term" value="F:metal ion binding"/>
    <property type="evidence" value="ECO:0007669"/>
    <property type="project" value="UniProtKB-KW"/>
</dbReference>
<evidence type="ECO:0000256" key="1">
    <source>
        <dbReference type="ARBA" id="ARBA00008635"/>
    </source>
</evidence>
<dbReference type="InterPro" id="IPR034660">
    <property type="entry name" value="DinB/YfiT-like"/>
</dbReference>
<feature type="binding site" evidence="3">
    <location>
        <position position="51"/>
    </location>
    <ligand>
        <name>a divalent metal cation</name>
        <dbReference type="ChEBI" id="CHEBI:60240"/>
    </ligand>
</feature>
<dbReference type="AlphaFoldDB" id="A0A2T4Z8R0"/>
<evidence type="ECO:0000313" key="4">
    <source>
        <dbReference type="EMBL" id="PTM58268.1"/>
    </source>
</evidence>
<evidence type="ECO:0000313" key="5">
    <source>
        <dbReference type="Proteomes" id="UP000241639"/>
    </source>
</evidence>
<evidence type="ECO:0000256" key="3">
    <source>
        <dbReference type="PIRSR" id="PIRSR607837-1"/>
    </source>
</evidence>
<comment type="caution">
    <text evidence="4">The sequence shown here is derived from an EMBL/GenBank/DDBJ whole genome shotgun (WGS) entry which is preliminary data.</text>
</comment>
<feature type="binding site" evidence="3">
    <location>
        <position position="135"/>
    </location>
    <ligand>
        <name>a divalent metal cation</name>
        <dbReference type="ChEBI" id="CHEBI:60240"/>
    </ligand>
</feature>
<dbReference type="Proteomes" id="UP000241639">
    <property type="component" value="Unassembled WGS sequence"/>
</dbReference>
<dbReference type="Pfam" id="PF05163">
    <property type="entry name" value="DinB"/>
    <property type="match status" value="1"/>
</dbReference>
<feature type="binding site" evidence="3">
    <location>
        <position position="139"/>
    </location>
    <ligand>
        <name>a divalent metal cation</name>
        <dbReference type="ChEBI" id="CHEBI:60240"/>
    </ligand>
</feature>
<comment type="similarity">
    <text evidence="1">Belongs to the DinB family.</text>
</comment>
<sequence>MDAVNTLRNVLLHEMKVGIQSTGNLLQKVKAEDWDYRPTDNMRSVKELVWHLISIPETDLTIMQEKSQEEVAEIERKYELESPDQMVTAMNEGYHAFKAYMTALSDDQFLSKETKPFYLDKGMTQASWLMETVTHLFHHRAQLFNYLKQLNYEVNMYDLYPQHL</sequence>
<dbReference type="EMBL" id="PZZP01000001">
    <property type="protein sequence ID" value="PTM58268.1"/>
    <property type="molecule type" value="Genomic_DNA"/>
</dbReference>
<dbReference type="RefSeq" id="WP_107725094.1">
    <property type="nucleotide sequence ID" value="NZ_PZZP01000001.1"/>
</dbReference>
<proteinExistence type="inferred from homology"/>
<dbReference type="SUPFAM" id="SSF109854">
    <property type="entry name" value="DinB/YfiT-like putative metalloenzymes"/>
    <property type="match status" value="1"/>
</dbReference>
<keyword evidence="5" id="KW-1185">Reference proteome</keyword>
<reference evidence="4 5" key="1">
    <citation type="submission" date="2018-04" db="EMBL/GenBank/DDBJ databases">
        <title>Genomic Encyclopedia of Archaeal and Bacterial Type Strains, Phase II (KMG-II): from individual species to whole genera.</title>
        <authorList>
            <person name="Goeker M."/>
        </authorList>
    </citation>
    <scope>NUCLEOTIDE SEQUENCE [LARGE SCALE GENOMIC DNA]</scope>
    <source>
        <strain evidence="4 5">DSM 45169</strain>
    </source>
</reference>
<protein>
    <submittedName>
        <fullName evidence="4">Putative damage-inducible protein DinB</fullName>
    </submittedName>
</protein>
<gene>
    <name evidence="4" type="ORF">C8J48_0848</name>
</gene>
<organism evidence="4 5">
    <name type="scientific">Desmospora activa DSM 45169</name>
    <dbReference type="NCBI Taxonomy" id="1121389"/>
    <lineage>
        <taxon>Bacteria</taxon>
        <taxon>Bacillati</taxon>
        <taxon>Bacillota</taxon>
        <taxon>Bacilli</taxon>
        <taxon>Bacillales</taxon>
        <taxon>Thermoactinomycetaceae</taxon>
        <taxon>Desmospora</taxon>
    </lineage>
</organism>
<name>A0A2T4Z8R0_9BACL</name>